<proteinExistence type="predicted"/>
<evidence type="ECO:0000313" key="1">
    <source>
        <dbReference type="EMBL" id="KAJ9094360.1"/>
    </source>
</evidence>
<comment type="caution">
    <text evidence="1">The sequence shown here is derived from an EMBL/GenBank/DDBJ whole genome shotgun (WGS) entry which is preliminary data.</text>
</comment>
<organism evidence="1 2">
    <name type="scientific">Naganishia cerealis</name>
    <dbReference type="NCBI Taxonomy" id="610337"/>
    <lineage>
        <taxon>Eukaryota</taxon>
        <taxon>Fungi</taxon>
        <taxon>Dikarya</taxon>
        <taxon>Basidiomycota</taxon>
        <taxon>Agaricomycotina</taxon>
        <taxon>Tremellomycetes</taxon>
        <taxon>Filobasidiales</taxon>
        <taxon>Filobasidiaceae</taxon>
        <taxon>Naganishia</taxon>
    </lineage>
</organism>
<keyword evidence="2" id="KW-1185">Reference proteome</keyword>
<dbReference type="Proteomes" id="UP001241377">
    <property type="component" value="Unassembled WGS sequence"/>
</dbReference>
<reference evidence="1" key="1">
    <citation type="submission" date="2023-04" db="EMBL/GenBank/DDBJ databases">
        <title>Draft Genome sequencing of Naganishia species isolated from polar environments using Oxford Nanopore Technology.</title>
        <authorList>
            <person name="Leo P."/>
            <person name="Venkateswaran K."/>
        </authorList>
    </citation>
    <scope>NUCLEOTIDE SEQUENCE</scope>
    <source>
        <strain evidence="1">MNA-CCFEE 5261</strain>
    </source>
</reference>
<evidence type="ECO:0000313" key="2">
    <source>
        <dbReference type="Proteomes" id="UP001241377"/>
    </source>
</evidence>
<gene>
    <name evidence="1" type="ORF">QFC19_007968</name>
</gene>
<sequence length="751" mass="80945">MPSSSLAPSLSGSLQEAQINALLTLLNLNEPPTHLNLPGSATPGVAPDALDGAQQGPLVWKVLILDEQSKDILATSLRVQDLREQGVTLHMQIHANRPPLPDVPAVYFVSPTLSNIRRIAEDINDNLYTSYHLSFTSSIPRPMMEELASLILQGDPSGESAESVAAVLDQNLDFLVPSPSLFSLLPKRVTVVPDPHDPTLAMAPAQKTRQGRWIPEKQTDGLASYMILNNPGANELEVEEEAERIARGLFSVIVTLMTATTSSGPGSATSAGGVPIIRCPRGNAAEMVARKVDAKLRDWISSAAGASVTGGIKGGSDGLSSLRRPSDLFGTMPHLPSANLVLVILDRNIDLIPMLSHSWTYQALVHDVLEMKLNRVSVETPLENGKMQKKSYDFDTKDFFWAKHAGQPFPTVAEAIDDELASDFTSNAAHLKTAITALPELTARKHTLDTHMNIATALLQAIRQRSLDTLFETEEAISKQPKQAIINAIKGVSDEPLPEGEQPPKPTPEDQLRLVIIYYLSVPDNAISKEDMNQFTSMLKEAGANVAALEYVKRVREVMRMTMLASAPALPTHQTGGEWTKGFGSLGNRITERLREGGITGVRLDNIISGVKNLLPARKELTVTRLVEALMEPSTASTKALQDTDDYLYFDPKASRSRTIGGQQSTSKHRMQFNESIVFVVGGGGYVEYGNLMEWAAGRRDRDGAVGGASGGAVGGPATGSSGTGRKVTYGSTEIMTPASFLKVLADLGSR</sequence>
<name>A0ACC2V4S9_9TREE</name>
<accession>A0ACC2V4S9</accession>
<protein>
    <submittedName>
        <fullName evidence="1">Uncharacterized protein</fullName>
    </submittedName>
</protein>
<dbReference type="EMBL" id="JASBWR010000112">
    <property type="protein sequence ID" value="KAJ9094360.1"/>
    <property type="molecule type" value="Genomic_DNA"/>
</dbReference>